<dbReference type="EMBL" id="CP027569">
    <property type="protein sequence ID" value="AVO26394.1"/>
    <property type="molecule type" value="Genomic_DNA"/>
</dbReference>
<evidence type="ECO:0000313" key="2">
    <source>
        <dbReference type="Proteomes" id="UP000238358"/>
    </source>
</evidence>
<dbReference type="OrthoDB" id="2067762at2"/>
<organism evidence="1 2">
    <name type="scientific">Megasphaera elsdenii</name>
    <dbReference type="NCBI Taxonomy" id="907"/>
    <lineage>
        <taxon>Bacteria</taxon>
        <taxon>Bacillati</taxon>
        <taxon>Bacillota</taxon>
        <taxon>Negativicutes</taxon>
        <taxon>Veillonellales</taxon>
        <taxon>Veillonellaceae</taxon>
        <taxon>Megasphaera</taxon>
    </lineage>
</organism>
<name>A0A2S0M4J8_MEGEL</name>
<proteinExistence type="predicted"/>
<gene>
    <name evidence="1" type="ORF">C6Y28_01440</name>
</gene>
<reference evidence="1 2" key="1">
    <citation type="journal article" date="2018" name="Genome Announc.">
        <title>Complete genomes of two Megasphaera elsdenii strains, NCIMB 702410 and ATCC 25940.</title>
        <authorList>
            <person name="Hatmaker E.A."/>
            <person name="O'Dell K."/>
            <person name="Riley L.A."/>
            <person name="Klingeman D.M."/>
            <person name="Guss A.M."/>
        </authorList>
    </citation>
    <scope>NUCLEOTIDE SEQUENCE [LARGE SCALE GENOMIC DNA]</scope>
    <source>
        <strain evidence="1 2">NCIMB702410</strain>
    </source>
</reference>
<dbReference type="RefSeq" id="WP_027895843.1">
    <property type="nucleotide sequence ID" value="NZ_CP027569.1"/>
</dbReference>
<sequence>MKKISKDALRRMLMQLVGWHMLPGGVDNMLVDTVYKQVTSGTWGNGNPKRLFKADGYYCVQYQNGMWWHYDLINKLWF</sequence>
<protein>
    <submittedName>
        <fullName evidence="1">Uncharacterized protein</fullName>
    </submittedName>
</protein>
<evidence type="ECO:0000313" key="1">
    <source>
        <dbReference type="EMBL" id="AVO26394.1"/>
    </source>
</evidence>
<dbReference type="Proteomes" id="UP000238358">
    <property type="component" value="Chromosome"/>
</dbReference>
<accession>A0A2S0M4J8</accession>
<dbReference type="AlphaFoldDB" id="A0A2S0M4J8"/>